<dbReference type="EMBL" id="JANAVB010015842">
    <property type="protein sequence ID" value="KAJ6832624.1"/>
    <property type="molecule type" value="Genomic_DNA"/>
</dbReference>
<dbReference type="Proteomes" id="UP001140949">
    <property type="component" value="Unassembled WGS sequence"/>
</dbReference>
<reference evidence="2" key="2">
    <citation type="submission" date="2023-04" db="EMBL/GenBank/DDBJ databases">
        <authorList>
            <person name="Bruccoleri R.E."/>
            <person name="Oakeley E.J."/>
            <person name="Faust A.-M."/>
            <person name="Dessus-Babus S."/>
            <person name="Altorfer M."/>
            <person name="Burckhardt D."/>
            <person name="Oertli M."/>
            <person name="Naumann U."/>
            <person name="Petersen F."/>
            <person name="Wong J."/>
        </authorList>
    </citation>
    <scope>NUCLEOTIDE SEQUENCE</scope>
    <source>
        <strain evidence="2">GSM-AAB239-AS_SAM_17_03QT</strain>
        <tissue evidence="2">Leaf</tissue>
    </source>
</reference>
<proteinExistence type="predicted"/>
<keyword evidence="3" id="KW-1185">Reference proteome</keyword>
<gene>
    <name evidence="2" type="ORF">M6B38_343005</name>
</gene>
<organism evidence="2 3">
    <name type="scientific">Iris pallida</name>
    <name type="common">Sweet iris</name>
    <dbReference type="NCBI Taxonomy" id="29817"/>
    <lineage>
        <taxon>Eukaryota</taxon>
        <taxon>Viridiplantae</taxon>
        <taxon>Streptophyta</taxon>
        <taxon>Embryophyta</taxon>
        <taxon>Tracheophyta</taxon>
        <taxon>Spermatophyta</taxon>
        <taxon>Magnoliopsida</taxon>
        <taxon>Liliopsida</taxon>
        <taxon>Asparagales</taxon>
        <taxon>Iridaceae</taxon>
        <taxon>Iridoideae</taxon>
        <taxon>Irideae</taxon>
        <taxon>Iris</taxon>
    </lineage>
</organism>
<feature type="region of interest" description="Disordered" evidence="1">
    <location>
        <begin position="104"/>
        <end position="145"/>
    </location>
</feature>
<evidence type="ECO:0000313" key="3">
    <source>
        <dbReference type="Proteomes" id="UP001140949"/>
    </source>
</evidence>
<accession>A0AAX6GVV5</accession>
<dbReference type="AlphaFoldDB" id="A0AAX6GVV5"/>
<name>A0AAX6GVV5_IRIPA</name>
<evidence type="ECO:0000256" key="1">
    <source>
        <dbReference type="SAM" id="MobiDB-lite"/>
    </source>
</evidence>
<sequence>MLRRSCRVSATAAEESGRRIWGLPAVAWHRNFGRSSVVRRVASGAEVGRGEAWRRSGWPRASVPCRRTGWTERRASARRFGTGPGLLSRDRRFWLVEGNHAAGPVAEERGARPERRRWNTAKGQGETVTADTRKTADSRGGGQRR</sequence>
<evidence type="ECO:0000313" key="2">
    <source>
        <dbReference type="EMBL" id="KAJ6832624.1"/>
    </source>
</evidence>
<feature type="compositionally biased region" description="Basic and acidic residues" evidence="1">
    <location>
        <begin position="106"/>
        <end position="117"/>
    </location>
</feature>
<comment type="caution">
    <text evidence="2">The sequence shown here is derived from an EMBL/GenBank/DDBJ whole genome shotgun (WGS) entry which is preliminary data.</text>
</comment>
<reference evidence="2" key="1">
    <citation type="journal article" date="2023" name="GigaByte">
        <title>Genome assembly of the bearded iris, Iris pallida Lam.</title>
        <authorList>
            <person name="Bruccoleri R.E."/>
            <person name="Oakeley E.J."/>
            <person name="Faust A.M.E."/>
            <person name="Altorfer M."/>
            <person name="Dessus-Babus S."/>
            <person name="Burckhardt D."/>
            <person name="Oertli M."/>
            <person name="Naumann U."/>
            <person name="Petersen F."/>
            <person name="Wong J."/>
        </authorList>
    </citation>
    <scope>NUCLEOTIDE SEQUENCE</scope>
    <source>
        <strain evidence="2">GSM-AAB239-AS_SAM_17_03QT</strain>
    </source>
</reference>
<protein>
    <submittedName>
        <fullName evidence="2">Uncharacterized protein</fullName>
    </submittedName>
</protein>